<proteinExistence type="predicted"/>
<gene>
    <name evidence="2" type="ORF">MAQ5080_01082</name>
</gene>
<dbReference type="STRING" id="295068.MAQ5080_01082"/>
<feature type="domain" description="TniQ" evidence="1">
    <location>
        <begin position="3"/>
        <end position="151"/>
    </location>
</feature>
<evidence type="ECO:0000259" key="1">
    <source>
        <dbReference type="Pfam" id="PF06527"/>
    </source>
</evidence>
<name>A0A1A8T7W5_9GAMM</name>
<dbReference type="EMBL" id="FLOC01000005">
    <property type="protein sequence ID" value="SBS28398.1"/>
    <property type="molecule type" value="Genomic_DNA"/>
</dbReference>
<evidence type="ECO:0000313" key="3">
    <source>
        <dbReference type="Proteomes" id="UP000092627"/>
    </source>
</evidence>
<accession>A0A1A8T7W5</accession>
<dbReference type="RefSeq" id="WP_067206608.1">
    <property type="nucleotide sequence ID" value="NZ_FLOC01000005.1"/>
</dbReference>
<dbReference type="AlphaFoldDB" id="A0A1A8T7W5"/>
<dbReference type="InterPro" id="IPR009492">
    <property type="entry name" value="TniQ"/>
</dbReference>
<sequence>MRTVVIEPFETVYSWVTRIHRKHGFMDLEYTYGELFNMQRVHIHPFLPCLLGKLANATATDVENLIMNHTLFPLFNYFQAENSECRKTMIWSDHAPIQAKSLVGTGSGFINRHKFCPKCVDEMRAQRGYAILDIRHQIPSVEVCFKHECQLISIQAKPSSNEELKSPIDGCEAAACNDKTKAFALYCNDFLESRIVSVQAQYDPIVYAQRLDDMGLIDKAGFINHSALREGFFEYLSDLELDSGMRSNLSIKFVNQLFLHKTHDKVHPAYHMLFSFWLFEGGIGPYDEISYRSGDVISLVNQGQTLTDIAQETAVSLNVIACIKKLNITPPATRKETAEMKTKREKLEKEIRYHLIILTLLGRSDERIANLLGIDIKAVKREVDKIKGLRMWRFSLKRKRRLVESANVIRRIVNEHPEWTRLRISKESYTEYQYLYRNDRALYESILPPALVRRKKTDS</sequence>
<evidence type="ECO:0000313" key="2">
    <source>
        <dbReference type="EMBL" id="SBS28398.1"/>
    </source>
</evidence>
<reference evidence="2 3" key="1">
    <citation type="submission" date="2016-06" db="EMBL/GenBank/DDBJ databases">
        <authorList>
            <person name="Kjaerup R.B."/>
            <person name="Dalgaard T.S."/>
            <person name="Juul-Madsen H.R."/>
        </authorList>
    </citation>
    <scope>NUCLEOTIDE SEQUENCE [LARGE SCALE GENOMIC DNA]</scope>
    <source>
        <strain evidence="2 3">CECT 5080</strain>
    </source>
</reference>
<protein>
    <recommendedName>
        <fullName evidence="1">TniQ domain-containing protein</fullName>
    </recommendedName>
</protein>
<organism evidence="2 3">
    <name type="scientific">Marinomonas aquimarina</name>
    <dbReference type="NCBI Taxonomy" id="295068"/>
    <lineage>
        <taxon>Bacteria</taxon>
        <taxon>Pseudomonadati</taxon>
        <taxon>Pseudomonadota</taxon>
        <taxon>Gammaproteobacteria</taxon>
        <taxon>Oceanospirillales</taxon>
        <taxon>Oceanospirillaceae</taxon>
        <taxon>Marinomonas</taxon>
    </lineage>
</organism>
<keyword evidence="3" id="KW-1185">Reference proteome</keyword>
<dbReference type="Pfam" id="PF06527">
    <property type="entry name" value="TniQ"/>
    <property type="match status" value="1"/>
</dbReference>
<dbReference type="Proteomes" id="UP000092627">
    <property type="component" value="Unassembled WGS sequence"/>
</dbReference>